<keyword evidence="5 14" id="KW-0812">Transmembrane</keyword>
<keyword evidence="9" id="KW-0406">Ion transport</keyword>
<feature type="transmembrane region" description="Helical" evidence="14">
    <location>
        <begin position="379"/>
        <end position="399"/>
    </location>
</feature>
<feature type="transmembrane region" description="Helical" evidence="14">
    <location>
        <begin position="6"/>
        <end position="24"/>
    </location>
</feature>
<keyword evidence="10 14" id="KW-0472">Membrane</keyword>
<evidence type="ECO:0000256" key="3">
    <source>
        <dbReference type="ARBA" id="ARBA00022448"/>
    </source>
</evidence>
<comment type="similarity">
    <text evidence="2 13">Belongs to the sodium:solute symporter (SSF) (TC 2.A.21) family.</text>
</comment>
<protein>
    <submittedName>
        <fullName evidence="15">SSS sodium solute transporter superfamily</fullName>
    </submittedName>
</protein>
<evidence type="ECO:0000256" key="8">
    <source>
        <dbReference type="ARBA" id="ARBA00023053"/>
    </source>
</evidence>
<dbReference type="GO" id="GO:0006814">
    <property type="term" value="P:sodium ion transport"/>
    <property type="evidence" value="ECO:0007669"/>
    <property type="project" value="UniProtKB-KW"/>
</dbReference>
<dbReference type="EMBL" id="CP002582">
    <property type="protein sequence ID" value="ADZ85804.1"/>
    <property type="molecule type" value="Genomic_DNA"/>
</dbReference>
<feature type="transmembrane region" description="Helical" evidence="14">
    <location>
        <begin position="159"/>
        <end position="180"/>
    </location>
</feature>
<dbReference type="Proteomes" id="UP000008467">
    <property type="component" value="Chromosome"/>
</dbReference>
<dbReference type="eggNOG" id="COG0591">
    <property type="taxonomic scope" value="Bacteria"/>
</dbReference>
<accession>F2JM24</accession>
<dbReference type="NCBIfam" id="TIGR00813">
    <property type="entry name" value="sss"/>
    <property type="match status" value="1"/>
</dbReference>
<keyword evidence="16" id="KW-1185">Reference proteome</keyword>
<evidence type="ECO:0000256" key="11">
    <source>
        <dbReference type="ARBA" id="ARBA00023201"/>
    </source>
</evidence>
<feature type="transmembrane region" description="Helical" evidence="14">
    <location>
        <begin position="469"/>
        <end position="489"/>
    </location>
</feature>
<dbReference type="STRING" id="642492.Clole_4131"/>
<keyword evidence="11" id="KW-0739">Sodium transport</keyword>
<reference evidence="15 16" key="1">
    <citation type="journal article" date="2011" name="J. Bacteriol.">
        <title>Complete genome sequence of the cellulose-degrading bacterium Cellulosilyticum lentocellum.</title>
        <authorList>
            <consortium name="US DOE Joint Genome Institute"/>
            <person name="Miller D.A."/>
            <person name="Suen G."/>
            <person name="Bruce D."/>
            <person name="Copeland A."/>
            <person name="Cheng J.F."/>
            <person name="Detter C."/>
            <person name="Goodwin L.A."/>
            <person name="Han C.S."/>
            <person name="Hauser L.J."/>
            <person name="Land M.L."/>
            <person name="Lapidus A."/>
            <person name="Lucas S."/>
            <person name="Meincke L."/>
            <person name="Pitluck S."/>
            <person name="Tapia R."/>
            <person name="Teshima H."/>
            <person name="Woyke T."/>
            <person name="Fox B.G."/>
            <person name="Angert E.R."/>
            <person name="Currie C.R."/>
        </authorList>
    </citation>
    <scope>NUCLEOTIDE SEQUENCE [LARGE SCALE GENOMIC DNA]</scope>
    <source>
        <strain evidence="16">ATCC 49066 / DSM 5427 / NCIMB 11756 / RHM5</strain>
    </source>
</reference>
<dbReference type="AlphaFoldDB" id="F2JM24"/>
<evidence type="ECO:0000256" key="13">
    <source>
        <dbReference type="RuleBase" id="RU362091"/>
    </source>
</evidence>
<evidence type="ECO:0000256" key="14">
    <source>
        <dbReference type="SAM" id="Phobius"/>
    </source>
</evidence>
<evidence type="ECO:0000256" key="2">
    <source>
        <dbReference type="ARBA" id="ARBA00006434"/>
    </source>
</evidence>
<dbReference type="InterPro" id="IPR038377">
    <property type="entry name" value="Na/Glc_symporter_sf"/>
</dbReference>
<evidence type="ECO:0000256" key="4">
    <source>
        <dbReference type="ARBA" id="ARBA00022475"/>
    </source>
</evidence>
<evidence type="ECO:0000256" key="10">
    <source>
        <dbReference type="ARBA" id="ARBA00023136"/>
    </source>
</evidence>
<feature type="transmembrane region" description="Helical" evidence="14">
    <location>
        <begin position="45"/>
        <end position="66"/>
    </location>
</feature>
<comment type="catalytic activity">
    <reaction evidence="12">
        <text>L-proline(in) + Na(+)(in) = L-proline(out) + Na(+)(out)</text>
        <dbReference type="Rhea" id="RHEA:28967"/>
        <dbReference type="ChEBI" id="CHEBI:29101"/>
        <dbReference type="ChEBI" id="CHEBI:60039"/>
    </reaction>
</comment>
<feature type="transmembrane region" description="Helical" evidence="14">
    <location>
        <begin position="333"/>
        <end position="358"/>
    </location>
</feature>
<comment type="subcellular location">
    <subcellularLocation>
        <location evidence="1">Cell membrane</location>
        <topology evidence="1">Multi-pass membrane protein</topology>
    </subcellularLocation>
</comment>
<evidence type="ECO:0000256" key="9">
    <source>
        <dbReference type="ARBA" id="ARBA00023065"/>
    </source>
</evidence>
<evidence type="ECO:0000313" key="16">
    <source>
        <dbReference type="Proteomes" id="UP000008467"/>
    </source>
</evidence>
<evidence type="ECO:0000256" key="7">
    <source>
        <dbReference type="ARBA" id="ARBA00022989"/>
    </source>
</evidence>
<keyword evidence="7 14" id="KW-1133">Transmembrane helix</keyword>
<dbReference type="Gene3D" id="1.20.1730.10">
    <property type="entry name" value="Sodium/glucose cotransporter"/>
    <property type="match status" value="1"/>
</dbReference>
<evidence type="ECO:0000256" key="1">
    <source>
        <dbReference type="ARBA" id="ARBA00004651"/>
    </source>
</evidence>
<feature type="transmembrane region" description="Helical" evidence="14">
    <location>
        <begin position="237"/>
        <end position="254"/>
    </location>
</feature>
<keyword evidence="4" id="KW-1003">Cell membrane</keyword>
<feature type="transmembrane region" description="Helical" evidence="14">
    <location>
        <begin position="187"/>
        <end position="206"/>
    </location>
</feature>
<dbReference type="Pfam" id="PF00474">
    <property type="entry name" value="SSF"/>
    <property type="match status" value="1"/>
</dbReference>
<feature type="transmembrane region" description="Helical" evidence="14">
    <location>
        <begin position="72"/>
        <end position="92"/>
    </location>
</feature>
<evidence type="ECO:0000256" key="5">
    <source>
        <dbReference type="ARBA" id="ARBA00022692"/>
    </source>
</evidence>
<dbReference type="RefSeq" id="WP_013659075.1">
    <property type="nucleotide sequence ID" value="NC_015275.1"/>
</dbReference>
<feature type="transmembrane region" description="Helical" evidence="14">
    <location>
        <begin position="411"/>
        <end position="431"/>
    </location>
</feature>
<sequence length="508" mass="54319">MSVYSVKVLCVLVFILTMVGVGVYSKAKVKNSSDFLLGGRNMGGWVSAFAYGTSYFSAVIFIGYAGAQGWEFGIPIIWIGIGNAVFGCYLAWKVLAKRTREMTHRLDVKTMPEFFEKRYNSNNMKLIAAVIMFIFLVPYTASVYKGLGYILESSFNIDFNLAIFFMALLTAIYLVLGGYVATAINDLIQGVVMLVGCVLMVGYVLYHPNVGGLQAGLEALNKLDPALTAPLATGDKALPLLGLVFMTSFGVWGLPQMIHKYYAIKDNAAIKKGTIISTVFALVIGVSAYFTGSLGRLFFIDPSSGVAVMPTTAAGVPNPDMIVPTMLEGALPAMLMGIIIVLVLSASMSTLAALVLVSSSTISIDFIKGFLAPKLSDKAIMIMMRVSCIVFVGVSYLLAVIQSSTIVNLMSLSWGVISGMFLGPYLFGLWWKKTTKAGAWAGFIGGGLTITIGTILINQKLLPAGVTAPVIASLAMIVSCIAVPVVSVLSTQMSEAHLNQVFGEAREL</sequence>
<dbReference type="GO" id="GO:0005886">
    <property type="term" value="C:plasma membrane"/>
    <property type="evidence" value="ECO:0007669"/>
    <property type="project" value="UniProtKB-SubCell"/>
</dbReference>
<dbReference type="PROSITE" id="PS50283">
    <property type="entry name" value="NA_SOLUT_SYMP_3"/>
    <property type="match status" value="1"/>
</dbReference>
<name>F2JM24_CELLD</name>
<keyword evidence="3" id="KW-0813">Transport</keyword>
<dbReference type="InterPro" id="IPR001734">
    <property type="entry name" value="Na/solute_symporter"/>
</dbReference>
<proteinExistence type="inferred from homology"/>
<evidence type="ECO:0000256" key="12">
    <source>
        <dbReference type="ARBA" id="ARBA00033708"/>
    </source>
</evidence>
<dbReference type="PANTHER" id="PTHR48086">
    <property type="entry name" value="SODIUM/PROLINE SYMPORTER-RELATED"/>
    <property type="match status" value="1"/>
</dbReference>
<feature type="transmembrane region" description="Helical" evidence="14">
    <location>
        <begin position="438"/>
        <end position="457"/>
    </location>
</feature>
<feature type="transmembrane region" description="Helical" evidence="14">
    <location>
        <begin position="126"/>
        <end position="147"/>
    </location>
</feature>
<gene>
    <name evidence="15" type="ordered locus">Clole_4131</name>
</gene>
<keyword evidence="8" id="KW-0915">Sodium</keyword>
<dbReference type="KEGG" id="cle:Clole_4131"/>
<dbReference type="HOGENOM" id="CLU_018808_15_2_9"/>
<evidence type="ECO:0000256" key="6">
    <source>
        <dbReference type="ARBA" id="ARBA00022847"/>
    </source>
</evidence>
<dbReference type="PANTHER" id="PTHR48086:SF3">
    <property type="entry name" value="SODIUM_PROLINE SYMPORTER"/>
    <property type="match status" value="1"/>
</dbReference>
<dbReference type="InterPro" id="IPR050277">
    <property type="entry name" value="Sodium:Solute_Symporter"/>
</dbReference>
<feature type="transmembrane region" description="Helical" evidence="14">
    <location>
        <begin position="275"/>
        <end position="299"/>
    </location>
</feature>
<keyword evidence="6" id="KW-0769">Symport</keyword>
<organism evidence="15 16">
    <name type="scientific">Cellulosilyticum lentocellum (strain ATCC 49066 / DSM 5427 / NCIMB 11756 / RHM5)</name>
    <name type="common">Clostridium lentocellum</name>
    <dbReference type="NCBI Taxonomy" id="642492"/>
    <lineage>
        <taxon>Bacteria</taxon>
        <taxon>Bacillati</taxon>
        <taxon>Bacillota</taxon>
        <taxon>Clostridia</taxon>
        <taxon>Lachnospirales</taxon>
        <taxon>Cellulosilyticaceae</taxon>
        <taxon>Cellulosilyticum</taxon>
    </lineage>
</organism>
<evidence type="ECO:0000313" key="15">
    <source>
        <dbReference type="EMBL" id="ADZ85804.1"/>
    </source>
</evidence>
<dbReference type="GO" id="GO:0015293">
    <property type="term" value="F:symporter activity"/>
    <property type="evidence" value="ECO:0007669"/>
    <property type="project" value="UniProtKB-KW"/>
</dbReference>